<feature type="compositionally biased region" description="Basic and acidic residues" evidence="1">
    <location>
        <begin position="1"/>
        <end position="15"/>
    </location>
</feature>
<organism evidence="2 3">
    <name type="scientific">Handelsmanbacteria sp. (strain RIFCSPLOWO2_12_FULL_64_10)</name>
    <dbReference type="NCBI Taxonomy" id="1817868"/>
    <lineage>
        <taxon>Bacteria</taxon>
        <taxon>Candidatus Handelsmaniibacteriota</taxon>
    </lineage>
</organism>
<gene>
    <name evidence="2" type="ORF">A3F84_22660</name>
</gene>
<evidence type="ECO:0000313" key="3">
    <source>
        <dbReference type="Proteomes" id="UP000178606"/>
    </source>
</evidence>
<proteinExistence type="predicted"/>
<accession>A0A1F6C4L4</accession>
<sequence length="65" mass="7181">MHQQDVDEVRRDGGWDPKVGPPAALRGRESLVADGIDYSHTLLDSDLAFFLSNTYRSLIYADGGD</sequence>
<feature type="region of interest" description="Disordered" evidence="1">
    <location>
        <begin position="1"/>
        <end position="22"/>
    </location>
</feature>
<dbReference type="AlphaFoldDB" id="A0A1F6C4L4"/>
<dbReference type="EMBL" id="MFKF01000415">
    <property type="protein sequence ID" value="OGG44136.1"/>
    <property type="molecule type" value="Genomic_DNA"/>
</dbReference>
<name>A0A1F6C4L4_HANXR</name>
<comment type="caution">
    <text evidence="2">The sequence shown here is derived from an EMBL/GenBank/DDBJ whole genome shotgun (WGS) entry which is preliminary data.</text>
</comment>
<evidence type="ECO:0000256" key="1">
    <source>
        <dbReference type="SAM" id="MobiDB-lite"/>
    </source>
</evidence>
<protein>
    <submittedName>
        <fullName evidence="2">Uncharacterized protein</fullName>
    </submittedName>
</protein>
<dbReference type="Proteomes" id="UP000178606">
    <property type="component" value="Unassembled WGS sequence"/>
</dbReference>
<reference evidence="2 3" key="1">
    <citation type="journal article" date="2016" name="Nat. Commun.">
        <title>Thousands of microbial genomes shed light on interconnected biogeochemical processes in an aquifer system.</title>
        <authorList>
            <person name="Anantharaman K."/>
            <person name="Brown C.T."/>
            <person name="Hug L.A."/>
            <person name="Sharon I."/>
            <person name="Castelle C.J."/>
            <person name="Probst A.J."/>
            <person name="Thomas B.C."/>
            <person name="Singh A."/>
            <person name="Wilkins M.J."/>
            <person name="Karaoz U."/>
            <person name="Brodie E.L."/>
            <person name="Williams K.H."/>
            <person name="Hubbard S.S."/>
            <person name="Banfield J.F."/>
        </authorList>
    </citation>
    <scope>NUCLEOTIDE SEQUENCE [LARGE SCALE GENOMIC DNA]</scope>
    <source>
        <strain evidence="3">RIFCSPLOWO2_12_FULL_64_10</strain>
    </source>
</reference>
<evidence type="ECO:0000313" key="2">
    <source>
        <dbReference type="EMBL" id="OGG44136.1"/>
    </source>
</evidence>